<feature type="domain" description="Peptidase M12B propeptide" evidence="3">
    <location>
        <begin position="36"/>
        <end position="107"/>
    </location>
</feature>
<dbReference type="InterPro" id="IPR002870">
    <property type="entry name" value="Peptidase_M12B_N"/>
</dbReference>
<feature type="chain" id="PRO_5040971273" evidence="2">
    <location>
        <begin position="23"/>
        <end position="190"/>
    </location>
</feature>
<gene>
    <name evidence="4" type="primary">ADAM22_1</name>
    <name evidence="4" type="ORF">OS493_012075</name>
</gene>
<dbReference type="Pfam" id="PF01562">
    <property type="entry name" value="Pep_M12B_propep"/>
    <property type="match status" value="1"/>
</dbReference>
<evidence type="ECO:0000313" key="5">
    <source>
        <dbReference type="Proteomes" id="UP001163046"/>
    </source>
</evidence>
<comment type="caution">
    <text evidence="4">The sequence shown here is derived from an EMBL/GenBank/DDBJ whole genome shotgun (WGS) entry which is preliminary data.</text>
</comment>
<evidence type="ECO:0000256" key="2">
    <source>
        <dbReference type="SAM" id="SignalP"/>
    </source>
</evidence>
<name>A0A9X0DBA0_9CNID</name>
<dbReference type="Proteomes" id="UP001163046">
    <property type="component" value="Unassembled WGS sequence"/>
</dbReference>
<dbReference type="OrthoDB" id="10530171at2759"/>
<proteinExistence type="predicted"/>
<evidence type="ECO:0000259" key="3">
    <source>
        <dbReference type="Pfam" id="PF01562"/>
    </source>
</evidence>
<keyword evidence="2" id="KW-0732">Signal</keyword>
<organism evidence="4 5">
    <name type="scientific">Desmophyllum pertusum</name>
    <dbReference type="NCBI Taxonomy" id="174260"/>
    <lineage>
        <taxon>Eukaryota</taxon>
        <taxon>Metazoa</taxon>
        <taxon>Cnidaria</taxon>
        <taxon>Anthozoa</taxon>
        <taxon>Hexacorallia</taxon>
        <taxon>Scleractinia</taxon>
        <taxon>Caryophylliina</taxon>
        <taxon>Caryophylliidae</taxon>
        <taxon>Desmophyllum</taxon>
    </lineage>
</organism>
<dbReference type="EMBL" id="MU825401">
    <property type="protein sequence ID" value="KAJ7392413.1"/>
    <property type="molecule type" value="Genomic_DNA"/>
</dbReference>
<sequence length="190" mass="21279">MNMNLCGISCIVLVAHFSLLQGTADVENSFDQELRSYEFVSPQLHNRWKSKRDISTRSTSGGHVGRATFSLSGFGKDFVLDVVQNRVLLSANYVSRYFDADGSEIISKNEKYSLPYIKLAAAPTFTDLDVQFPPTVRLSTNGPWVKILNDAKDEFEVDGAVAVFSTWKVEEEDPFNMSDIRIALKLELAE</sequence>
<accession>A0A9X0DBA0</accession>
<reference evidence="4" key="1">
    <citation type="submission" date="2023-01" db="EMBL/GenBank/DDBJ databases">
        <title>Genome assembly of the deep-sea coral Lophelia pertusa.</title>
        <authorList>
            <person name="Herrera S."/>
            <person name="Cordes E."/>
        </authorList>
    </citation>
    <scope>NUCLEOTIDE SEQUENCE</scope>
    <source>
        <strain evidence="4">USNM1676648</strain>
        <tissue evidence="4">Polyp</tissue>
    </source>
</reference>
<evidence type="ECO:0000313" key="4">
    <source>
        <dbReference type="EMBL" id="KAJ7392413.1"/>
    </source>
</evidence>
<feature type="signal peptide" evidence="2">
    <location>
        <begin position="1"/>
        <end position="22"/>
    </location>
</feature>
<keyword evidence="5" id="KW-1185">Reference proteome</keyword>
<keyword evidence="1" id="KW-1015">Disulfide bond</keyword>
<protein>
    <submittedName>
        <fullName evidence="4">Disintegrin and metalloproteinase domain-containing protein 22</fullName>
    </submittedName>
</protein>
<dbReference type="AlphaFoldDB" id="A0A9X0DBA0"/>
<evidence type="ECO:0000256" key="1">
    <source>
        <dbReference type="ARBA" id="ARBA00023157"/>
    </source>
</evidence>